<dbReference type="EMBL" id="HAEB01018172">
    <property type="protein sequence ID" value="SBQ64699.1"/>
    <property type="molecule type" value="Transcribed_RNA"/>
</dbReference>
<evidence type="ECO:0000313" key="1">
    <source>
        <dbReference type="EMBL" id="SBQ64699.1"/>
    </source>
</evidence>
<accession>A0A1A8G2V7</accession>
<feature type="non-terminal residue" evidence="1">
    <location>
        <position position="1"/>
    </location>
</feature>
<proteinExistence type="predicted"/>
<reference evidence="1" key="2">
    <citation type="submission" date="2016-06" db="EMBL/GenBank/DDBJ databases">
        <title>The genome of a short-lived fish provides insights into sex chromosome evolution and the genetic control of aging.</title>
        <authorList>
            <person name="Reichwald K."/>
            <person name="Felder M."/>
            <person name="Petzold A."/>
            <person name="Koch P."/>
            <person name="Groth M."/>
            <person name="Platzer M."/>
        </authorList>
    </citation>
    <scope>NUCLEOTIDE SEQUENCE</scope>
    <source>
        <tissue evidence="1">Brain</tissue>
    </source>
</reference>
<dbReference type="AlphaFoldDB" id="A0A1A8G2V7"/>
<name>A0A1A8G2V7_9TELE</name>
<reference evidence="1" key="1">
    <citation type="submission" date="2016-05" db="EMBL/GenBank/DDBJ databases">
        <authorList>
            <person name="Lavstsen T."/>
            <person name="Jespersen J.S."/>
        </authorList>
    </citation>
    <scope>NUCLEOTIDE SEQUENCE</scope>
    <source>
        <tissue evidence="1">Brain</tissue>
    </source>
</reference>
<sequence>TPCFLLREPVRTKCIYWFVTNGYKSFTIHKRCFTYLPLRLLSVRKESLMCFHFAGGCAPRDF</sequence>
<gene>
    <name evidence="1" type="primary">Nfu_g_1_009133</name>
</gene>
<feature type="non-terminal residue" evidence="1">
    <location>
        <position position="62"/>
    </location>
</feature>
<protein>
    <submittedName>
        <fullName evidence="1">Uncharacterized protein</fullName>
    </submittedName>
</protein>
<organism evidence="1">
    <name type="scientific">Nothobranchius korthausae</name>
    <dbReference type="NCBI Taxonomy" id="1143690"/>
    <lineage>
        <taxon>Eukaryota</taxon>
        <taxon>Metazoa</taxon>
        <taxon>Chordata</taxon>
        <taxon>Craniata</taxon>
        <taxon>Vertebrata</taxon>
        <taxon>Euteleostomi</taxon>
        <taxon>Actinopterygii</taxon>
        <taxon>Neopterygii</taxon>
        <taxon>Teleostei</taxon>
        <taxon>Neoteleostei</taxon>
        <taxon>Acanthomorphata</taxon>
        <taxon>Ovalentaria</taxon>
        <taxon>Atherinomorphae</taxon>
        <taxon>Cyprinodontiformes</taxon>
        <taxon>Nothobranchiidae</taxon>
        <taxon>Nothobranchius</taxon>
    </lineage>
</organism>